<protein>
    <recommendedName>
        <fullName evidence="11 15">Leucyl/phenylalanyl-tRNA--protein transferase</fullName>
        <ecNumber evidence="10 15">2.3.2.6</ecNumber>
    </recommendedName>
    <alternativeName>
        <fullName evidence="12 15">L/F-transferase</fullName>
    </alternativeName>
    <alternativeName>
        <fullName evidence="13 15">Leucyltransferase</fullName>
    </alternativeName>
    <alternativeName>
        <fullName evidence="14 15">Phenyalanyltransferase</fullName>
    </alternativeName>
</protein>
<comment type="catalytic activity">
    <reaction evidence="5 15">
        <text>L-phenylalanyl-tRNA(Phe) + an N-terminal L-alpha-aminoacyl-[protein] = an N-terminal L-phenylalanyl-L-alpha-aminoacyl-[protein] + tRNA(Phe)</text>
        <dbReference type="Rhea" id="RHEA:43632"/>
        <dbReference type="Rhea" id="RHEA-COMP:9668"/>
        <dbReference type="Rhea" id="RHEA-COMP:9699"/>
        <dbReference type="Rhea" id="RHEA-COMP:10636"/>
        <dbReference type="Rhea" id="RHEA-COMP:10637"/>
        <dbReference type="ChEBI" id="CHEBI:78442"/>
        <dbReference type="ChEBI" id="CHEBI:78531"/>
        <dbReference type="ChEBI" id="CHEBI:78597"/>
        <dbReference type="ChEBI" id="CHEBI:83561"/>
        <dbReference type="EC" id="2.3.2.6"/>
    </reaction>
</comment>
<comment type="catalytic activity">
    <reaction evidence="7 15">
        <text>N-terminal L-lysyl-[protein] + L-leucyl-tRNA(Leu) = N-terminal L-leucyl-L-lysyl-[protein] + tRNA(Leu) + H(+)</text>
        <dbReference type="Rhea" id="RHEA:12340"/>
        <dbReference type="Rhea" id="RHEA-COMP:9613"/>
        <dbReference type="Rhea" id="RHEA-COMP:9622"/>
        <dbReference type="Rhea" id="RHEA-COMP:12670"/>
        <dbReference type="Rhea" id="RHEA-COMP:12671"/>
        <dbReference type="ChEBI" id="CHEBI:15378"/>
        <dbReference type="ChEBI" id="CHEBI:65249"/>
        <dbReference type="ChEBI" id="CHEBI:78442"/>
        <dbReference type="ChEBI" id="CHEBI:78494"/>
        <dbReference type="ChEBI" id="CHEBI:133043"/>
        <dbReference type="EC" id="2.3.2.6"/>
    </reaction>
</comment>
<keyword evidence="3 15" id="KW-0808">Transferase</keyword>
<evidence type="ECO:0000256" key="14">
    <source>
        <dbReference type="ARBA" id="ARBA00083640"/>
    </source>
</evidence>
<reference evidence="17" key="1">
    <citation type="submission" date="2017-01" db="EMBL/GenBank/DDBJ databases">
        <authorList>
            <person name="Varghese N."/>
            <person name="Submissions S."/>
        </authorList>
    </citation>
    <scope>NUCLEOTIDE SEQUENCE [LARGE SCALE GENOMIC DNA]</scope>
    <source>
        <strain evidence="17">DSM 22306</strain>
    </source>
</reference>
<dbReference type="FunFam" id="3.30.70.3550:FF:000001">
    <property type="entry name" value="Leucyl/phenylalanyl-tRNA--protein transferase"/>
    <property type="match status" value="1"/>
</dbReference>
<dbReference type="SUPFAM" id="SSF55729">
    <property type="entry name" value="Acyl-CoA N-acyltransferases (Nat)"/>
    <property type="match status" value="1"/>
</dbReference>
<dbReference type="RefSeq" id="WP_054340935.1">
    <property type="nucleotide sequence ID" value="NZ_FTOE01000002.1"/>
</dbReference>
<dbReference type="GO" id="GO:0005737">
    <property type="term" value="C:cytoplasm"/>
    <property type="evidence" value="ECO:0007669"/>
    <property type="project" value="UniProtKB-SubCell"/>
</dbReference>
<evidence type="ECO:0000256" key="5">
    <source>
        <dbReference type="ARBA" id="ARBA00050607"/>
    </source>
</evidence>
<dbReference type="InterPro" id="IPR004616">
    <property type="entry name" value="Leu/Phe-tRNA_Trfase"/>
</dbReference>
<keyword evidence="17" id="KW-1185">Reference proteome</keyword>
<dbReference type="EMBL" id="FTOE01000002">
    <property type="protein sequence ID" value="SIS54504.1"/>
    <property type="molecule type" value="Genomic_DNA"/>
</dbReference>
<proteinExistence type="inferred from homology"/>
<evidence type="ECO:0000256" key="15">
    <source>
        <dbReference type="HAMAP-Rule" id="MF_00688"/>
    </source>
</evidence>
<keyword evidence="4 15" id="KW-0012">Acyltransferase</keyword>
<dbReference type="AlphaFoldDB" id="A0A1N7JZ82"/>
<dbReference type="Pfam" id="PF03588">
    <property type="entry name" value="Leu_Phe_trans"/>
    <property type="match status" value="1"/>
</dbReference>
<dbReference type="Proteomes" id="UP000185999">
    <property type="component" value="Unassembled WGS sequence"/>
</dbReference>
<organism evidence="16 17">
    <name type="scientific">Neptunomonas antarctica</name>
    <dbReference type="NCBI Taxonomy" id="619304"/>
    <lineage>
        <taxon>Bacteria</taxon>
        <taxon>Pseudomonadati</taxon>
        <taxon>Pseudomonadota</taxon>
        <taxon>Gammaproteobacteria</taxon>
        <taxon>Oceanospirillales</taxon>
        <taxon>Oceanospirillaceae</taxon>
        <taxon>Neptunomonas</taxon>
    </lineage>
</organism>
<dbReference type="EC" id="2.3.2.6" evidence="10 15"/>
<evidence type="ECO:0000256" key="10">
    <source>
        <dbReference type="ARBA" id="ARBA00066767"/>
    </source>
</evidence>
<dbReference type="PANTHER" id="PTHR30098">
    <property type="entry name" value="LEUCYL/PHENYLALANYL-TRNA--PROTEIN TRANSFERASE"/>
    <property type="match status" value="1"/>
</dbReference>
<name>A0A1N7JZ82_9GAMM</name>
<keyword evidence="2 15" id="KW-0963">Cytoplasm</keyword>
<dbReference type="PANTHER" id="PTHR30098:SF2">
    <property type="entry name" value="LEUCYL_PHENYLALANYL-TRNA--PROTEIN TRANSFERASE"/>
    <property type="match status" value="1"/>
</dbReference>
<accession>A0A1N7JZ82</accession>
<dbReference type="InterPro" id="IPR016181">
    <property type="entry name" value="Acyl_CoA_acyltransferase"/>
</dbReference>
<dbReference type="GO" id="GO:0008914">
    <property type="term" value="F:leucyl-tRNA--protein transferase activity"/>
    <property type="evidence" value="ECO:0007669"/>
    <property type="project" value="UniProtKB-UniRule"/>
</dbReference>
<evidence type="ECO:0000256" key="11">
    <source>
        <dbReference type="ARBA" id="ARBA00074372"/>
    </source>
</evidence>
<sequence length="234" mass="26398">MIPWLHPTTLIFPDPATALKEPDGLLAVGGDLSPERLLAAYKQGIFPWFNPDDPILWWSPDPRCVLIPEKIHISRSMRKQINKGDYHITFDTAFADVIHACASVREASGTWISADMQAAYIALHQQGIAHSVEVWSENQLIGGLYGLGIGKLFFGESMFSLQTNASKIAFIALTQQLEQWGYPLIDCQIHNNHLQSLGASNIPREEFLRYINQYIDVVTDHSWRFDTHTKKLGI</sequence>
<comment type="catalytic activity">
    <reaction evidence="6 15">
        <text>N-terminal L-arginyl-[protein] + L-leucyl-tRNA(Leu) = N-terminal L-leucyl-L-arginyl-[protein] + tRNA(Leu) + H(+)</text>
        <dbReference type="Rhea" id="RHEA:50416"/>
        <dbReference type="Rhea" id="RHEA-COMP:9613"/>
        <dbReference type="Rhea" id="RHEA-COMP:9622"/>
        <dbReference type="Rhea" id="RHEA-COMP:12672"/>
        <dbReference type="Rhea" id="RHEA-COMP:12673"/>
        <dbReference type="ChEBI" id="CHEBI:15378"/>
        <dbReference type="ChEBI" id="CHEBI:64719"/>
        <dbReference type="ChEBI" id="CHEBI:78442"/>
        <dbReference type="ChEBI" id="CHEBI:78494"/>
        <dbReference type="ChEBI" id="CHEBI:133044"/>
        <dbReference type="EC" id="2.3.2.6"/>
    </reaction>
</comment>
<comment type="function">
    <text evidence="8 15">Functions in the N-end rule pathway of protein degradation where it conjugates Leu, Phe and, less efficiently, Met from aminoacyl-tRNAs to the N-termini of proteins containing an N-terminal arginine or lysine.</text>
</comment>
<comment type="subcellular location">
    <subcellularLocation>
        <location evidence="1 15">Cytoplasm</location>
    </subcellularLocation>
</comment>
<dbReference type="Gene3D" id="3.40.630.70">
    <property type="entry name" value="Leucyl/phenylalanyl-tRNA-protein transferase, C-terminal domain"/>
    <property type="match status" value="1"/>
</dbReference>
<evidence type="ECO:0000256" key="12">
    <source>
        <dbReference type="ARBA" id="ARBA00077136"/>
    </source>
</evidence>
<evidence type="ECO:0000256" key="2">
    <source>
        <dbReference type="ARBA" id="ARBA00022490"/>
    </source>
</evidence>
<evidence type="ECO:0000256" key="1">
    <source>
        <dbReference type="ARBA" id="ARBA00004496"/>
    </source>
</evidence>
<comment type="similarity">
    <text evidence="9 15">Belongs to the L/F-transferase family.</text>
</comment>
<evidence type="ECO:0000256" key="7">
    <source>
        <dbReference type="ARBA" id="ARBA00051538"/>
    </source>
</evidence>
<dbReference type="Gene3D" id="3.30.70.3550">
    <property type="entry name" value="Leucyl/phenylalanyl-tRNA-protein transferase, N-terminal domain"/>
    <property type="match status" value="1"/>
</dbReference>
<dbReference type="NCBIfam" id="TIGR00667">
    <property type="entry name" value="aat"/>
    <property type="match status" value="1"/>
</dbReference>
<dbReference type="InterPro" id="IPR042221">
    <property type="entry name" value="Leu/Phe-tRNA_Trfase_N"/>
</dbReference>
<evidence type="ECO:0000256" key="6">
    <source>
        <dbReference type="ARBA" id="ARBA00050652"/>
    </source>
</evidence>
<gene>
    <name evidence="15" type="primary">aat</name>
    <name evidence="16" type="ORF">SAMN05421760_10290</name>
</gene>
<dbReference type="OrthoDB" id="9790282at2"/>
<evidence type="ECO:0000256" key="8">
    <source>
        <dbReference type="ARBA" id="ARBA00054043"/>
    </source>
</evidence>
<dbReference type="InterPro" id="IPR042203">
    <property type="entry name" value="Leu/Phe-tRNA_Trfase_C"/>
</dbReference>
<evidence type="ECO:0000256" key="13">
    <source>
        <dbReference type="ARBA" id="ARBA00077165"/>
    </source>
</evidence>
<dbReference type="STRING" id="619304.SAMN05421760_10290"/>
<evidence type="ECO:0000313" key="17">
    <source>
        <dbReference type="Proteomes" id="UP000185999"/>
    </source>
</evidence>
<dbReference type="GO" id="GO:0030163">
    <property type="term" value="P:protein catabolic process"/>
    <property type="evidence" value="ECO:0007669"/>
    <property type="project" value="UniProtKB-UniRule"/>
</dbReference>
<evidence type="ECO:0000256" key="9">
    <source>
        <dbReference type="ARBA" id="ARBA00061535"/>
    </source>
</evidence>
<evidence type="ECO:0000313" key="16">
    <source>
        <dbReference type="EMBL" id="SIS54504.1"/>
    </source>
</evidence>
<dbReference type="HAMAP" id="MF_00688">
    <property type="entry name" value="Leu_Phe_trans"/>
    <property type="match status" value="1"/>
</dbReference>
<evidence type="ECO:0000256" key="3">
    <source>
        <dbReference type="ARBA" id="ARBA00022679"/>
    </source>
</evidence>
<dbReference type="FunFam" id="3.40.630.70:FF:000001">
    <property type="entry name" value="Leucyl/phenylalanyl-tRNA--protein transferase"/>
    <property type="match status" value="1"/>
</dbReference>
<evidence type="ECO:0000256" key="4">
    <source>
        <dbReference type="ARBA" id="ARBA00023315"/>
    </source>
</evidence>